<keyword evidence="9" id="KW-1015">Disulfide bond</keyword>
<keyword evidence="7" id="KW-0211">Defensin</keyword>
<organism evidence="12 13">
    <name type="scientific">Mycteria americana</name>
    <name type="common">Wood stork</name>
    <dbReference type="NCBI Taxonomy" id="33587"/>
    <lineage>
        <taxon>Eukaryota</taxon>
        <taxon>Metazoa</taxon>
        <taxon>Chordata</taxon>
        <taxon>Craniata</taxon>
        <taxon>Vertebrata</taxon>
        <taxon>Euteleostomi</taxon>
        <taxon>Archelosauria</taxon>
        <taxon>Archosauria</taxon>
        <taxon>Dinosauria</taxon>
        <taxon>Saurischia</taxon>
        <taxon>Theropoda</taxon>
        <taxon>Coelurosauria</taxon>
        <taxon>Aves</taxon>
        <taxon>Neognathae</taxon>
        <taxon>Neoaves</taxon>
        <taxon>Aequornithes</taxon>
        <taxon>Ciconiiformes</taxon>
        <taxon>Ciconiidae</taxon>
        <taxon>Mycteria</taxon>
    </lineage>
</organism>
<dbReference type="EMBL" id="JAUNZN010000003">
    <property type="protein sequence ID" value="KAK4823783.1"/>
    <property type="molecule type" value="Genomic_DNA"/>
</dbReference>
<evidence type="ECO:0000256" key="8">
    <source>
        <dbReference type="ARBA" id="ARBA00023022"/>
    </source>
</evidence>
<dbReference type="Pfam" id="PF00711">
    <property type="entry name" value="Defensin_beta"/>
    <property type="match status" value="1"/>
</dbReference>
<evidence type="ECO:0000256" key="7">
    <source>
        <dbReference type="ARBA" id="ARBA00022940"/>
    </source>
</evidence>
<dbReference type="GO" id="GO:0050830">
    <property type="term" value="P:defense response to Gram-positive bacterium"/>
    <property type="evidence" value="ECO:0007669"/>
    <property type="project" value="TreeGrafter"/>
</dbReference>
<evidence type="ECO:0000256" key="6">
    <source>
        <dbReference type="ARBA" id="ARBA00022729"/>
    </source>
</evidence>
<evidence type="ECO:0000256" key="3">
    <source>
        <dbReference type="ARBA" id="ARBA00007371"/>
    </source>
</evidence>
<proteinExistence type="inferred from homology"/>
<keyword evidence="10" id="KW-0812">Transmembrane</keyword>
<keyword evidence="8" id="KW-0044">Antibiotic</keyword>
<dbReference type="GO" id="GO:0050829">
    <property type="term" value="P:defense response to Gram-negative bacterium"/>
    <property type="evidence" value="ECO:0007669"/>
    <property type="project" value="TreeGrafter"/>
</dbReference>
<dbReference type="InterPro" id="IPR001855">
    <property type="entry name" value="Defensin_beta-like"/>
</dbReference>
<evidence type="ECO:0000256" key="1">
    <source>
        <dbReference type="ARBA" id="ARBA00004463"/>
    </source>
</evidence>
<keyword evidence="4" id="KW-0964">Secreted</keyword>
<evidence type="ECO:0000313" key="13">
    <source>
        <dbReference type="Proteomes" id="UP001333110"/>
    </source>
</evidence>
<comment type="similarity">
    <text evidence="3">Belongs to the beta-defensin family.</text>
</comment>
<evidence type="ECO:0000259" key="11">
    <source>
        <dbReference type="Pfam" id="PF00711"/>
    </source>
</evidence>
<feature type="domain" description="Beta-defensin-like" evidence="11">
    <location>
        <begin position="114"/>
        <end position="148"/>
    </location>
</feature>
<dbReference type="Proteomes" id="UP001333110">
    <property type="component" value="Unassembled WGS sequence"/>
</dbReference>
<evidence type="ECO:0000256" key="10">
    <source>
        <dbReference type="SAM" id="Phobius"/>
    </source>
</evidence>
<keyword evidence="13" id="KW-1185">Reference proteome</keyword>
<evidence type="ECO:0000256" key="9">
    <source>
        <dbReference type="ARBA" id="ARBA00023157"/>
    </source>
</evidence>
<dbReference type="PANTHER" id="PTHR21388:SF9">
    <property type="entry name" value="BETA-DEFENSIN 1"/>
    <property type="match status" value="1"/>
</dbReference>
<keyword evidence="6" id="KW-0732">Signal</keyword>
<evidence type="ECO:0000256" key="4">
    <source>
        <dbReference type="ARBA" id="ARBA00022525"/>
    </source>
</evidence>
<dbReference type="PANTHER" id="PTHR21388">
    <property type="entry name" value="BETA-DEFENSIN-RELATED"/>
    <property type="match status" value="1"/>
</dbReference>
<keyword evidence="10" id="KW-1133">Transmembrane helix</keyword>
<comment type="caution">
    <text evidence="12">The sequence shown here is derived from an EMBL/GenBank/DDBJ whole genome shotgun (WGS) entry which is preliminary data.</text>
</comment>
<reference evidence="12 13" key="1">
    <citation type="journal article" date="2023" name="J. Hered.">
        <title>Chromosome-level genome of the wood stork (Mycteria americana) provides insight into avian chromosome evolution.</title>
        <authorList>
            <person name="Flamio R. Jr."/>
            <person name="Ramstad K.M."/>
        </authorList>
    </citation>
    <scope>NUCLEOTIDE SEQUENCE [LARGE SCALE GENOMIC DNA]</scope>
    <source>
        <strain evidence="12">JAX WOST 10</strain>
    </source>
</reference>
<sequence>MGKHCEMGNSQATCFCPPTLYPTALVKGIPESPMKRLLEKDSFRLASADVAVSVLLPAKTGPSLIPQHGDKSGALHGHTVHNQLAAMRILYLLFAVLLLLFQAAPGSADPIFADTAECRNQGNFCRVGACPPTFTVSGSCHAGLLNCCSKLVAHQLWLKAGTLLQVQRHSHSLPRSPEKKMTKTGKGYKVITDVETLHTSRFDMLNLRNRKERCDSLHNRIRELQTYDSDPSKD</sequence>
<keyword evidence="10" id="KW-0472">Membrane</keyword>
<dbReference type="GO" id="GO:0031731">
    <property type="term" value="F:CCR6 chemokine receptor binding"/>
    <property type="evidence" value="ECO:0007669"/>
    <property type="project" value="TreeGrafter"/>
</dbReference>
<accession>A0AAN7N8Z8</accession>
<evidence type="ECO:0000256" key="2">
    <source>
        <dbReference type="ARBA" id="ARBA00004613"/>
    </source>
</evidence>
<dbReference type="AlphaFoldDB" id="A0AAN7N8Z8"/>
<name>A0AAN7N8Z8_MYCAM</name>
<gene>
    <name evidence="12" type="ORF">QYF61_006505</name>
</gene>
<feature type="transmembrane region" description="Helical" evidence="10">
    <location>
        <begin position="89"/>
        <end position="108"/>
    </location>
</feature>
<evidence type="ECO:0000313" key="12">
    <source>
        <dbReference type="EMBL" id="KAK4823783.1"/>
    </source>
</evidence>
<keyword evidence="5" id="KW-0929">Antimicrobial</keyword>
<dbReference type="GO" id="GO:0005615">
    <property type="term" value="C:extracellular space"/>
    <property type="evidence" value="ECO:0007669"/>
    <property type="project" value="TreeGrafter"/>
</dbReference>
<dbReference type="GO" id="GO:0002227">
    <property type="term" value="P:innate immune response in mucosa"/>
    <property type="evidence" value="ECO:0007669"/>
    <property type="project" value="TreeGrafter"/>
</dbReference>
<protein>
    <recommendedName>
        <fullName evidence="11">Beta-defensin-like domain-containing protein</fullName>
    </recommendedName>
</protein>
<dbReference type="SUPFAM" id="SSF57392">
    <property type="entry name" value="Defensin-like"/>
    <property type="match status" value="1"/>
</dbReference>
<evidence type="ECO:0000256" key="5">
    <source>
        <dbReference type="ARBA" id="ARBA00022529"/>
    </source>
</evidence>
<comment type="subcellular location">
    <subcellularLocation>
        <location evidence="1">Cytoplasmic granule</location>
    </subcellularLocation>
    <subcellularLocation>
        <location evidence="2">Secreted</location>
    </subcellularLocation>
</comment>